<name>A0AC61RK29_9BACT</name>
<proteinExistence type="predicted"/>
<evidence type="ECO:0000313" key="1">
    <source>
        <dbReference type="EMBL" id="TGY79057.1"/>
    </source>
</evidence>
<organism evidence="1 2">
    <name type="scientific">Lepagella muris</name>
    <dbReference type="NCBI Taxonomy" id="3032870"/>
    <lineage>
        <taxon>Bacteria</taxon>
        <taxon>Pseudomonadati</taxon>
        <taxon>Bacteroidota</taxon>
        <taxon>Bacteroidia</taxon>
        <taxon>Bacteroidales</taxon>
        <taxon>Muribaculaceae</taxon>
        <taxon>Lepagella</taxon>
    </lineage>
</organism>
<sequence>MKTKLYSQIRFVQSTDEDYNRIEAVFSGIRAGYCEGNSQPVIDYLSDWDDEENELTEEIPMIAKMGDTSYSDENGVYTLLYNSSIGGCFLLYREATEDEMDWHGIVP</sequence>
<evidence type="ECO:0000313" key="2">
    <source>
        <dbReference type="Proteomes" id="UP000306319"/>
    </source>
</evidence>
<reference evidence="1" key="1">
    <citation type="submission" date="2019-04" db="EMBL/GenBank/DDBJ databases">
        <title>Microbes associate with the intestines of laboratory mice.</title>
        <authorList>
            <person name="Navarre W."/>
            <person name="Wong E."/>
            <person name="Huang K."/>
            <person name="Tropini C."/>
            <person name="Ng K."/>
            <person name="Yu B."/>
        </authorList>
    </citation>
    <scope>NUCLEOTIDE SEQUENCE</scope>
    <source>
        <strain evidence="1">NM04_E33</strain>
    </source>
</reference>
<comment type="caution">
    <text evidence="1">The sequence shown here is derived from an EMBL/GenBank/DDBJ whole genome shotgun (WGS) entry which is preliminary data.</text>
</comment>
<accession>A0AC61RK29</accession>
<protein>
    <submittedName>
        <fullName evidence="1">Uncharacterized protein</fullName>
    </submittedName>
</protein>
<dbReference type="Proteomes" id="UP000306319">
    <property type="component" value="Unassembled WGS sequence"/>
</dbReference>
<keyword evidence="2" id="KW-1185">Reference proteome</keyword>
<dbReference type="EMBL" id="SRYB01000009">
    <property type="protein sequence ID" value="TGY79057.1"/>
    <property type="molecule type" value="Genomic_DNA"/>
</dbReference>
<gene>
    <name evidence="1" type="ORF">E5331_08310</name>
</gene>